<dbReference type="PROSITE" id="PS00092">
    <property type="entry name" value="N6_MTASE"/>
    <property type="match status" value="1"/>
</dbReference>
<comment type="caution">
    <text evidence="1">The sequence shown here is derived from an EMBL/GenBank/DDBJ whole genome shotgun (WGS) entry which is preliminary data.</text>
</comment>
<reference evidence="1" key="1">
    <citation type="journal article" date="2015" name="Nature">
        <title>Complex archaea that bridge the gap between prokaryotes and eukaryotes.</title>
        <authorList>
            <person name="Spang A."/>
            <person name="Saw J.H."/>
            <person name="Jorgensen S.L."/>
            <person name="Zaremba-Niedzwiedzka K."/>
            <person name="Martijn J."/>
            <person name="Lind A.E."/>
            <person name="van Eijk R."/>
            <person name="Schleper C."/>
            <person name="Guy L."/>
            <person name="Ettema T.J."/>
        </authorList>
    </citation>
    <scope>NUCLEOTIDE SEQUENCE</scope>
</reference>
<dbReference type="EMBL" id="LAZR01015508">
    <property type="protein sequence ID" value="KKM10461.1"/>
    <property type="molecule type" value="Genomic_DNA"/>
</dbReference>
<organism evidence="1">
    <name type="scientific">marine sediment metagenome</name>
    <dbReference type="NCBI Taxonomy" id="412755"/>
    <lineage>
        <taxon>unclassified sequences</taxon>
        <taxon>metagenomes</taxon>
        <taxon>ecological metagenomes</taxon>
    </lineage>
</organism>
<protein>
    <recommendedName>
        <fullName evidence="2">DNA methylase adenine-specific domain-containing protein</fullName>
    </recommendedName>
</protein>
<dbReference type="InterPro" id="IPR002052">
    <property type="entry name" value="DNA_methylase_N6_adenine_CS"/>
</dbReference>
<dbReference type="GO" id="GO:0032259">
    <property type="term" value="P:methylation"/>
    <property type="evidence" value="ECO:0007669"/>
    <property type="project" value="InterPro"/>
</dbReference>
<accession>A0A0F9KBW2</accession>
<evidence type="ECO:0008006" key="2">
    <source>
        <dbReference type="Google" id="ProtNLM"/>
    </source>
</evidence>
<dbReference type="GO" id="GO:0008168">
    <property type="term" value="F:methyltransferase activity"/>
    <property type="evidence" value="ECO:0007669"/>
    <property type="project" value="InterPro"/>
</dbReference>
<dbReference type="Gene3D" id="3.40.50.150">
    <property type="entry name" value="Vaccinia Virus protein VP39"/>
    <property type="match status" value="1"/>
</dbReference>
<proteinExistence type="predicted"/>
<dbReference type="InterPro" id="IPR029063">
    <property type="entry name" value="SAM-dependent_MTases_sf"/>
</dbReference>
<sequence>MKKKYSDESEIQRDIVKHLNSSNKQTFNFEITPHDFDIIDTILKIFIETKIQGHAPSQLIYAIVKKKKQGCVNFLGLANIDEIRFYKAPSKNKMEKFAKEIDPTFSRSPSGVNNKENNIKAFKLIGKPWRIYTYEGNLDLSKLIKEVLITEENYDYFEKLLKKYNIDPMFYLTYIADILENQLRIRVNSEGRIYNEKTFEPYHNKNIKQGNVIDNLDKYGGYKPIKNIPDKRLFEMLCIKKGSLTKIKQHILQNLSITIKRSKGHFFTKKEISENISKIIKEKVKPDYIIEPYVGAGALIVPFLENYQGVGNDNNSKLIEPLRIEYSEYDWVFTCKHGWKYSTEEYIKLWNISKDKNNLIYFNPPFGTTATNLSVSKKDEIKNGKKSRKIKIDYANLGDTYGRGDLVIPAIGRMIEIIKKIGSGYLAFFCPAGIMFGRIRYYKVLKALLQDFEFIEGHICDGNNFKGVASKKSIAFTIWKYHKNINTDINSLVFKVKDNKFIKLKKMVLLKNGWKYSTGYIKGELAVQRNERFNTPLPKGFYMNISKGGSELIPENVKIDLCIQNVPSELAYGLWSTCVGYRSITNYPNYIDNAYIHLPDFSKQKISEILAYLVIHALISELIRNYCKEKIGFDGLSRKFKFGNKTITNGAKHLIDTYGYCKIGNKTIIEVFNELKEEPNIENINKDYRKLIKKEIEKRLETIGYWDYIPIPKVLGRQKKKKYL</sequence>
<evidence type="ECO:0000313" key="1">
    <source>
        <dbReference type="EMBL" id="KKM10461.1"/>
    </source>
</evidence>
<dbReference type="AlphaFoldDB" id="A0A0F9KBW2"/>
<name>A0A0F9KBW2_9ZZZZ</name>
<dbReference type="GO" id="GO:0003676">
    <property type="term" value="F:nucleic acid binding"/>
    <property type="evidence" value="ECO:0007669"/>
    <property type="project" value="InterPro"/>
</dbReference>
<gene>
    <name evidence="1" type="ORF">LCGC14_1721900</name>
</gene>
<dbReference type="SUPFAM" id="SSF53335">
    <property type="entry name" value="S-adenosyl-L-methionine-dependent methyltransferases"/>
    <property type="match status" value="1"/>
</dbReference>